<dbReference type="EMBL" id="JNHI01000002">
    <property type="protein sequence ID" value="KDS33088.1"/>
    <property type="molecule type" value="Genomic_DNA"/>
</dbReference>
<comment type="caution">
    <text evidence="3">The sequence shown here is derived from an EMBL/GenBank/DDBJ whole genome shotgun (WGS) entry which is preliminary data.</text>
</comment>
<dbReference type="EMBL" id="JNHI01000029">
    <property type="protein sequence ID" value="KDS27515.1"/>
    <property type="molecule type" value="Genomic_DNA"/>
</dbReference>
<dbReference type="InterPro" id="IPR008878">
    <property type="entry name" value="Transposase_IS66_Orf2"/>
</dbReference>
<dbReference type="RefSeq" id="WP_008671451.1">
    <property type="nucleotide sequence ID" value="NZ_JNHI01000001.1"/>
</dbReference>
<evidence type="ECO:0000313" key="10">
    <source>
        <dbReference type="EMBL" id="KDS33793.1"/>
    </source>
</evidence>
<evidence type="ECO:0000313" key="6">
    <source>
        <dbReference type="EMBL" id="KDS29324.1"/>
    </source>
</evidence>
<evidence type="ECO:0000313" key="1">
    <source>
        <dbReference type="EMBL" id="KDS22919.1"/>
    </source>
</evidence>
<evidence type="ECO:0000313" key="4">
    <source>
        <dbReference type="EMBL" id="KDS26239.1"/>
    </source>
</evidence>
<dbReference type="PATRIC" id="fig|1339350.3.peg.1754"/>
<dbReference type="EMBL" id="JNHI01000048">
    <property type="protein sequence ID" value="KDS26239.1"/>
    <property type="molecule type" value="Genomic_DNA"/>
</dbReference>
<dbReference type="EMBL" id="JNHI01000001">
    <property type="protein sequence ID" value="KDS33793.1"/>
    <property type="molecule type" value="Genomic_DNA"/>
</dbReference>
<evidence type="ECO:0000313" key="3">
    <source>
        <dbReference type="EMBL" id="KDS24431.1"/>
    </source>
</evidence>
<dbReference type="EMBL" id="JNHI01000083">
    <property type="protein sequence ID" value="KDS24431.1"/>
    <property type="molecule type" value="Genomic_DNA"/>
</dbReference>
<dbReference type="EMBL" id="JNHI01000020">
    <property type="protein sequence ID" value="KDS29324.1"/>
    <property type="molecule type" value="Genomic_DNA"/>
</dbReference>
<evidence type="ECO:0000313" key="2">
    <source>
        <dbReference type="EMBL" id="KDS22995.1"/>
    </source>
</evidence>
<dbReference type="EMBL" id="JNHI01000008">
    <property type="protein sequence ID" value="KDS31548.1"/>
    <property type="molecule type" value="Genomic_DNA"/>
</dbReference>
<dbReference type="GeneID" id="5302686"/>
<proteinExistence type="predicted"/>
<accession>A0A078QPN6</accession>
<evidence type="ECO:0000313" key="5">
    <source>
        <dbReference type="EMBL" id="KDS27515.1"/>
    </source>
</evidence>
<evidence type="ECO:0000313" key="11">
    <source>
        <dbReference type="Proteomes" id="UP000028134"/>
    </source>
</evidence>
<reference evidence="3 11" key="1">
    <citation type="submission" date="2014-04" db="EMBL/GenBank/DDBJ databases">
        <authorList>
            <person name="Sears C."/>
            <person name="Carroll K."/>
            <person name="Sack B.R."/>
            <person name="Qadri F."/>
            <person name="Myers L.L."/>
            <person name="Chung G.-T."/>
            <person name="Escheverria P."/>
            <person name="Fraser C.M."/>
            <person name="Sadzewicz L."/>
            <person name="Shefchek K.A."/>
            <person name="Tallon L."/>
            <person name="Das S.P."/>
            <person name="Daugherty S."/>
            <person name="Mongodin E.F."/>
        </authorList>
    </citation>
    <scope>NUCLEOTIDE SEQUENCE [LARGE SCALE GENOMIC DNA]</scope>
    <source>
        <strain evidence="3">3775 SL</strain>
        <strain evidence="11">3775 SL(B) 10 (iv)</strain>
    </source>
</reference>
<gene>
    <name evidence="10" type="ORF">M097_0053</name>
    <name evidence="8" type="ORF">M097_0246</name>
    <name evidence="9" type="ORF">M097_0356</name>
    <name evidence="7" type="ORF">M097_1817</name>
    <name evidence="6" type="ORF">M097_3077</name>
    <name evidence="5" type="ORF">M097_3872</name>
    <name evidence="4" type="ORF">M097_4297</name>
    <name evidence="3" type="ORF">M097_4674</name>
    <name evidence="2" type="ORF">M097_5049</name>
    <name evidence="1" type="ORF">M097_5057</name>
</gene>
<dbReference type="Proteomes" id="UP000028134">
    <property type="component" value="Unassembled WGS sequence"/>
</dbReference>
<evidence type="ECO:0000313" key="8">
    <source>
        <dbReference type="EMBL" id="KDS33088.1"/>
    </source>
</evidence>
<dbReference type="AlphaFoldDB" id="A0A078QPN6"/>
<protein>
    <submittedName>
        <fullName evidence="3">Putative transposase</fullName>
    </submittedName>
</protein>
<sequence length="169" mass="19798">MCSVLEFSSESDKLRTLFSESNHFDSVLFIFDGGRRYKVSSSSLGIHSPQDLLLPLGLGLFRSSPFWSYYLYPQGCNFHKGIDGLCGEVIRHTGSCVSEQSCHIFPDRSRSRLHILYRCDDEYRLECRRLNRGSFLLKKEERKKDFLQISWNRLNELLTVKKYRKTVEK</sequence>
<dbReference type="EMBL" id="JNHI01000133">
    <property type="protein sequence ID" value="KDS22919.1"/>
    <property type="molecule type" value="Genomic_DNA"/>
</dbReference>
<dbReference type="Pfam" id="PF05717">
    <property type="entry name" value="TnpB_IS66"/>
    <property type="match status" value="1"/>
</dbReference>
<evidence type="ECO:0000313" key="9">
    <source>
        <dbReference type="EMBL" id="KDS33196.1"/>
    </source>
</evidence>
<dbReference type="EMBL" id="JNHI01000128">
    <property type="protein sequence ID" value="KDS22995.1"/>
    <property type="molecule type" value="Genomic_DNA"/>
</dbReference>
<dbReference type="EMBL" id="JNHI01000002">
    <property type="protein sequence ID" value="KDS33196.1"/>
    <property type="molecule type" value="Genomic_DNA"/>
</dbReference>
<evidence type="ECO:0000313" key="7">
    <source>
        <dbReference type="EMBL" id="KDS31548.1"/>
    </source>
</evidence>
<name>A0A078QPN6_PHOVU</name>
<organism evidence="3 11">
    <name type="scientific">Phocaeicola vulgatus str. 3775 SL</name>
    <name type="common">B</name>
    <name type="synonym">iv</name>
    <dbReference type="NCBI Taxonomy" id="1339350"/>
    <lineage>
        <taxon>Bacteria</taxon>
        <taxon>Pseudomonadati</taxon>
        <taxon>Bacteroidota</taxon>
        <taxon>Bacteroidia</taxon>
        <taxon>Bacteroidales</taxon>
        <taxon>Bacteroidaceae</taxon>
        <taxon>Phocaeicola</taxon>
    </lineage>
</organism>